<name>A0A497YBQ9_9BACL</name>
<protein>
    <submittedName>
        <fullName evidence="1">Uncharacterized protein</fullName>
    </submittedName>
</protein>
<proteinExistence type="predicted"/>
<evidence type="ECO:0000313" key="1">
    <source>
        <dbReference type="EMBL" id="RLJ81366.1"/>
    </source>
</evidence>
<dbReference type="EMBL" id="RCCP01000009">
    <property type="protein sequence ID" value="RLJ81366.1"/>
    <property type="molecule type" value="Genomic_DNA"/>
</dbReference>
<evidence type="ECO:0000313" key="2">
    <source>
        <dbReference type="Proteomes" id="UP000280791"/>
    </source>
</evidence>
<keyword evidence="2" id="KW-1185">Reference proteome</keyword>
<dbReference type="Proteomes" id="UP000280791">
    <property type="component" value="Unassembled WGS sequence"/>
</dbReference>
<accession>A0A497YBQ9</accession>
<sequence>MNYILRSEKGTVVMDKDKERVFSSKREALTFLLMLSSSTDEQWSIIHLKDEES</sequence>
<reference evidence="1 2" key="1">
    <citation type="submission" date="2018-10" db="EMBL/GenBank/DDBJ databases">
        <title>Genomic Encyclopedia of Type Strains, Phase IV (KMG-IV): sequencing the most valuable type-strain genomes for metagenomic binning, comparative biology and taxonomic classification.</title>
        <authorList>
            <person name="Goeker M."/>
        </authorList>
    </citation>
    <scope>NUCLEOTIDE SEQUENCE [LARGE SCALE GENOMIC DNA]</scope>
    <source>
        <strain evidence="1 2">DSM 20549</strain>
    </source>
</reference>
<organism evidence="1 2">
    <name type="scientific">Planococcus citreus</name>
    <dbReference type="NCBI Taxonomy" id="1373"/>
    <lineage>
        <taxon>Bacteria</taxon>
        <taxon>Bacillati</taxon>
        <taxon>Bacillota</taxon>
        <taxon>Bacilli</taxon>
        <taxon>Bacillales</taxon>
        <taxon>Caryophanaceae</taxon>
        <taxon>Planococcus</taxon>
    </lineage>
</organism>
<gene>
    <name evidence="1" type="ORF">DFR62_3411</name>
</gene>
<dbReference type="AlphaFoldDB" id="A0A497YBQ9"/>
<comment type="caution">
    <text evidence="1">The sequence shown here is derived from an EMBL/GenBank/DDBJ whole genome shotgun (WGS) entry which is preliminary data.</text>
</comment>